<accession>C1GVX5</accession>
<proteinExistence type="predicted"/>
<protein>
    <submittedName>
        <fullName evidence="1">Uncharacterized protein</fullName>
    </submittedName>
</protein>
<keyword evidence="2" id="KW-1185">Reference proteome</keyword>
<dbReference type="RefSeq" id="XP_015701790.1">
    <property type="nucleotide sequence ID" value="XM_015844712.1"/>
</dbReference>
<reference evidence="1 2" key="1">
    <citation type="journal article" date="2011" name="PLoS Genet.">
        <title>Comparative genomic analysis of human fungal pathogens causing paracoccidioidomycosis.</title>
        <authorList>
            <person name="Desjardins C.A."/>
            <person name="Champion M.D."/>
            <person name="Holder J.W."/>
            <person name="Muszewska A."/>
            <person name="Goldberg J."/>
            <person name="Bailao A.M."/>
            <person name="Brigido M.M."/>
            <person name="Ferreira M.E."/>
            <person name="Garcia A.M."/>
            <person name="Grynberg M."/>
            <person name="Gujja S."/>
            <person name="Heiman D.I."/>
            <person name="Henn M.R."/>
            <person name="Kodira C.D."/>
            <person name="Leon-Narvaez H."/>
            <person name="Longo L.V."/>
            <person name="Ma L.J."/>
            <person name="Malavazi I."/>
            <person name="Matsuo A.L."/>
            <person name="Morais F.V."/>
            <person name="Pereira M."/>
            <person name="Rodriguez-Brito S."/>
            <person name="Sakthikumar S."/>
            <person name="Salem-Izacc S.M."/>
            <person name="Sykes S.M."/>
            <person name="Teixeira M.M."/>
            <person name="Vallejo M.C."/>
            <person name="Walter M.E."/>
            <person name="Yandava C."/>
            <person name="Young S."/>
            <person name="Zeng Q."/>
            <person name="Zucker J."/>
            <person name="Felipe M.S."/>
            <person name="Goldman G.H."/>
            <person name="Haas B.J."/>
            <person name="McEwen J.G."/>
            <person name="Nino-Vega G."/>
            <person name="Puccia R."/>
            <person name="San-Blas G."/>
            <person name="Soares C.M."/>
            <person name="Birren B.W."/>
            <person name="Cuomo C.A."/>
        </authorList>
    </citation>
    <scope>NUCLEOTIDE SEQUENCE [LARGE SCALE GENOMIC DNA]</scope>
    <source>
        <strain evidence="2">ATCC MYA-826 / Pb01</strain>
    </source>
</reference>
<dbReference type="VEuPathDB" id="FungiDB:PAAG_02670"/>
<organism evidence="1 2">
    <name type="scientific">Paracoccidioides lutzii (strain ATCC MYA-826 / Pb01)</name>
    <name type="common">Paracoccidioides brasiliensis</name>
    <dbReference type="NCBI Taxonomy" id="502779"/>
    <lineage>
        <taxon>Eukaryota</taxon>
        <taxon>Fungi</taxon>
        <taxon>Dikarya</taxon>
        <taxon>Ascomycota</taxon>
        <taxon>Pezizomycotina</taxon>
        <taxon>Eurotiomycetes</taxon>
        <taxon>Eurotiomycetidae</taxon>
        <taxon>Onygenales</taxon>
        <taxon>Ajellomycetaceae</taxon>
        <taxon>Paracoccidioides</taxon>
    </lineage>
</organism>
<evidence type="ECO:0000313" key="1">
    <source>
        <dbReference type="EMBL" id="EEH40694.2"/>
    </source>
</evidence>
<dbReference type="Proteomes" id="UP000002059">
    <property type="component" value="Partially assembled WGS sequence"/>
</dbReference>
<gene>
    <name evidence="1" type="ORF">PAAG_02670</name>
</gene>
<evidence type="ECO:0000313" key="2">
    <source>
        <dbReference type="Proteomes" id="UP000002059"/>
    </source>
</evidence>
<dbReference type="AlphaFoldDB" id="C1GVX5"/>
<dbReference type="GeneID" id="9098642"/>
<dbReference type="HOGENOM" id="CLU_1579013_0_0_1"/>
<dbReference type="EMBL" id="KN293997">
    <property type="protein sequence ID" value="EEH40694.2"/>
    <property type="molecule type" value="Genomic_DNA"/>
</dbReference>
<sequence>MNLLEERENKNRNSYSEGVSTFYWCALCWRSMHTLEYSRQGPKRCSVMSIWDVPLAMDPVLSYNRDQVCQADDPEMVNLIGSHGLLSHDLVVTYGTGWDEILYPRKISACVFRGVNINQDFMRQVEEAVSQEPDQPVGSSIHILQGPPKKFELGYEGYKVDFENTTLPS</sequence>
<name>C1GVX5_PARBA</name>
<dbReference type="KEGG" id="pbl:PAAG_02670"/>